<proteinExistence type="predicted"/>
<evidence type="ECO:0000259" key="1">
    <source>
        <dbReference type="PROSITE" id="PS51704"/>
    </source>
</evidence>
<dbReference type="OrthoDB" id="384721at2"/>
<dbReference type="RefSeq" id="WP_143720494.1">
    <property type="nucleotide sequence ID" value="NZ_VKDB01000007.1"/>
</dbReference>
<dbReference type="Pfam" id="PF03009">
    <property type="entry name" value="GDPD"/>
    <property type="match status" value="1"/>
</dbReference>
<dbReference type="InterPro" id="IPR017946">
    <property type="entry name" value="PLC-like_Pdiesterase_TIM-brl"/>
</dbReference>
<dbReference type="Gene3D" id="3.20.20.190">
    <property type="entry name" value="Phosphatidylinositol (PI) phosphodiesterase"/>
    <property type="match status" value="1"/>
</dbReference>
<dbReference type="InterPro" id="IPR030395">
    <property type="entry name" value="GP_PDE_dom"/>
</dbReference>
<organism evidence="2 3">
    <name type="scientific">Deinococcus detaillensis</name>
    <dbReference type="NCBI Taxonomy" id="2592048"/>
    <lineage>
        <taxon>Bacteria</taxon>
        <taxon>Thermotogati</taxon>
        <taxon>Deinococcota</taxon>
        <taxon>Deinococci</taxon>
        <taxon>Deinococcales</taxon>
        <taxon>Deinococcaceae</taxon>
        <taxon>Deinococcus</taxon>
    </lineage>
</organism>
<dbReference type="AlphaFoldDB" id="A0A553V0A0"/>
<dbReference type="PANTHER" id="PTHR46211:SF1">
    <property type="entry name" value="GLYCEROPHOSPHODIESTER PHOSPHODIESTERASE, CYTOPLASMIC"/>
    <property type="match status" value="1"/>
</dbReference>
<accession>A0A553V0A0</accession>
<feature type="domain" description="GP-PDE" evidence="1">
    <location>
        <begin position="4"/>
        <end position="226"/>
    </location>
</feature>
<dbReference type="GO" id="GO:0006629">
    <property type="term" value="P:lipid metabolic process"/>
    <property type="evidence" value="ECO:0007669"/>
    <property type="project" value="InterPro"/>
</dbReference>
<dbReference type="GO" id="GO:0008081">
    <property type="term" value="F:phosphoric diester hydrolase activity"/>
    <property type="evidence" value="ECO:0007669"/>
    <property type="project" value="InterPro"/>
</dbReference>
<evidence type="ECO:0000313" key="3">
    <source>
        <dbReference type="Proteomes" id="UP000316092"/>
    </source>
</evidence>
<dbReference type="PROSITE" id="PS51704">
    <property type="entry name" value="GP_PDE"/>
    <property type="match status" value="1"/>
</dbReference>
<gene>
    <name evidence="2" type="ORF">FNU79_08860</name>
</gene>
<dbReference type="EMBL" id="VKDB01000007">
    <property type="protein sequence ID" value="TSA85882.1"/>
    <property type="molecule type" value="Genomic_DNA"/>
</dbReference>
<sequence>MTSALLLGHRGTPRLHPENSLAGFQAALDAGLDGVETDIRRLGDGGLVICHDAQLKDGRKLSALNRADLPAYMPLLPEVLVWAAETGAYLNLEIKPEVGKGDGRTEETLDLVRAYGLTSQVLVSSFSPLQLLAAQQHAPQIERGFLYHRTYHIGCDLVPEVARRLEVAALHPHFRLITPELMEMAAREGWRVNTWTINEAVQGRELLALGVAGLIGDVPEELLSARAGV</sequence>
<name>A0A553V0A0_9DEIO</name>
<keyword evidence="3" id="KW-1185">Reference proteome</keyword>
<dbReference type="SUPFAM" id="SSF51695">
    <property type="entry name" value="PLC-like phosphodiesterases"/>
    <property type="match status" value="1"/>
</dbReference>
<dbReference type="CDD" id="cd08556">
    <property type="entry name" value="GDPD"/>
    <property type="match status" value="1"/>
</dbReference>
<reference evidence="2 3" key="1">
    <citation type="submission" date="2019-07" db="EMBL/GenBank/DDBJ databases">
        <title>Deinococcus detaillus sp. nov., isolated from humus soil in Antarctica.</title>
        <authorList>
            <person name="Zhang K."/>
        </authorList>
    </citation>
    <scope>NUCLEOTIDE SEQUENCE [LARGE SCALE GENOMIC DNA]</scope>
    <source>
        <strain evidence="2 3">H1</strain>
    </source>
</reference>
<protein>
    <submittedName>
        <fullName evidence="2">Glycerophosphodiester phosphodiesterase</fullName>
    </submittedName>
</protein>
<evidence type="ECO:0000313" key="2">
    <source>
        <dbReference type="EMBL" id="TSA85882.1"/>
    </source>
</evidence>
<comment type="caution">
    <text evidence="2">The sequence shown here is derived from an EMBL/GenBank/DDBJ whole genome shotgun (WGS) entry which is preliminary data.</text>
</comment>
<dbReference type="Proteomes" id="UP000316092">
    <property type="component" value="Unassembled WGS sequence"/>
</dbReference>
<dbReference type="PANTHER" id="PTHR46211">
    <property type="entry name" value="GLYCEROPHOSPHORYL DIESTER PHOSPHODIESTERASE"/>
    <property type="match status" value="1"/>
</dbReference>